<reference evidence="1 2" key="1">
    <citation type="submission" date="2023-07" db="EMBL/GenBank/DDBJ databases">
        <title>Genomic Encyclopedia of Type Strains, Phase IV (KMG-IV): sequencing the most valuable type-strain genomes for metagenomic binning, comparative biology and taxonomic classification.</title>
        <authorList>
            <person name="Goeker M."/>
        </authorList>
    </citation>
    <scope>NUCLEOTIDE SEQUENCE [LARGE SCALE GENOMIC DNA]</scope>
    <source>
        <strain evidence="1 2">DSM 19619</strain>
    </source>
</reference>
<dbReference type="Proteomes" id="UP001242480">
    <property type="component" value="Unassembled WGS sequence"/>
</dbReference>
<accession>A0ABU0JA68</accession>
<evidence type="ECO:0000313" key="2">
    <source>
        <dbReference type="Proteomes" id="UP001242480"/>
    </source>
</evidence>
<keyword evidence="2" id="KW-1185">Reference proteome</keyword>
<evidence type="ECO:0000313" key="1">
    <source>
        <dbReference type="EMBL" id="MDQ0471158.1"/>
    </source>
</evidence>
<sequence>MYQAYPSSPILRAIRLAAEAARLEFAKRAAWAQGRKAMVTHLALRLAECRMEARRELARIEREIDGGP</sequence>
<gene>
    <name evidence="1" type="ORF">QO011_004181</name>
</gene>
<proteinExistence type="predicted"/>
<comment type="caution">
    <text evidence="1">The sequence shown here is derived from an EMBL/GenBank/DDBJ whole genome shotgun (WGS) entry which is preliminary data.</text>
</comment>
<organism evidence="1 2">
    <name type="scientific">Labrys wisconsinensis</name>
    <dbReference type="NCBI Taxonomy" id="425677"/>
    <lineage>
        <taxon>Bacteria</taxon>
        <taxon>Pseudomonadati</taxon>
        <taxon>Pseudomonadota</taxon>
        <taxon>Alphaproteobacteria</taxon>
        <taxon>Hyphomicrobiales</taxon>
        <taxon>Xanthobacteraceae</taxon>
        <taxon>Labrys</taxon>
    </lineage>
</organism>
<name>A0ABU0JA68_9HYPH</name>
<protein>
    <submittedName>
        <fullName evidence="1">Uncharacterized protein</fullName>
    </submittedName>
</protein>
<dbReference type="EMBL" id="JAUSVX010000008">
    <property type="protein sequence ID" value="MDQ0471158.1"/>
    <property type="molecule type" value="Genomic_DNA"/>
</dbReference>